<gene>
    <name evidence="2" type="ORF">PLEPLA_LOCUS31266</name>
</gene>
<feature type="compositionally biased region" description="Low complexity" evidence="1">
    <location>
        <begin position="253"/>
        <end position="264"/>
    </location>
</feature>
<dbReference type="AlphaFoldDB" id="A0A9N7YZ46"/>
<organism evidence="2 3">
    <name type="scientific">Pleuronectes platessa</name>
    <name type="common">European plaice</name>
    <dbReference type="NCBI Taxonomy" id="8262"/>
    <lineage>
        <taxon>Eukaryota</taxon>
        <taxon>Metazoa</taxon>
        <taxon>Chordata</taxon>
        <taxon>Craniata</taxon>
        <taxon>Vertebrata</taxon>
        <taxon>Euteleostomi</taxon>
        <taxon>Actinopterygii</taxon>
        <taxon>Neopterygii</taxon>
        <taxon>Teleostei</taxon>
        <taxon>Neoteleostei</taxon>
        <taxon>Acanthomorphata</taxon>
        <taxon>Carangaria</taxon>
        <taxon>Pleuronectiformes</taxon>
        <taxon>Pleuronectoidei</taxon>
        <taxon>Pleuronectidae</taxon>
        <taxon>Pleuronectes</taxon>
    </lineage>
</organism>
<evidence type="ECO:0000313" key="2">
    <source>
        <dbReference type="EMBL" id="CAB1443550.1"/>
    </source>
</evidence>
<comment type="caution">
    <text evidence="2">The sequence shown here is derived from an EMBL/GenBank/DDBJ whole genome shotgun (WGS) entry which is preliminary data.</text>
</comment>
<proteinExistence type="predicted"/>
<evidence type="ECO:0000313" key="3">
    <source>
        <dbReference type="Proteomes" id="UP001153269"/>
    </source>
</evidence>
<accession>A0A9N7YZ46</accession>
<feature type="region of interest" description="Disordered" evidence="1">
    <location>
        <begin position="253"/>
        <end position="292"/>
    </location>
</feature>
<dbReference type="EMBL" id="CADEAL010003124">
    <property type="protein sequence ID" value="CAB1443550.1"/>
    <property type="molecule type" value="Genomic_DNA"/>
</dbReference>
<evidence type="ECO:0000256" key="1">
    <source>
        <dbReference type="SAM" id="MobiDB-lite"/>
    </source>
</evidence>
<protein>
    <submittedName>
        <fullName evidence="2">Uncharacterized protein</fullName>
    </submittedName>
</protein>
<name>A0A9N7YZ46_PLEPL</name>
<reference evidence="2" key="1">
    <citation type="submission" date="2020-03" db="EMBL/GenBank/DDBJ databases">
        <authorList>
            <person name="Weist P."/>
        </authorList>
    </citation>
    <scope>NUCLEOTIDE SEQUENCE</scope>
</reference>
<sequence length="292" mass="31638">MHCCPVRTLLLVGGADEFQSDSPLFCPVADYELDPVILNKPNLPRPCGINPTLGNWLDWSVVGGRWSSRAETSEVSLRLFSPPPPECLRTLGRIETNTGDSSRGAPSINICIGPPSPGPDNPPPPDDITQGCLLRLHKALSRATADIIQLFSPAEPCSPREQQTDLCGQKLLSTLRVPGPFCIDLLPTGIANSQKNGLPCALPLALEAIRFRPPYLEKAPGPGSPFIHHRPYNVWKKYAALLNPRLTWKSLGGSISRGESPSSSFCPDDGGQRRDTPEDVSAAVSHRHHTLI</sequence>
<dbReference type="Proteomes" id="UP001153269">
    <property type="component" value="Unassembled WGS sequence"/>
</dbReference>
<keyword evidence="3" id="KW-1185">Reference proteome</keyword>